<evidence type="ECO:0000256" key="3">
    <source>
        <dbReference type="ARBA" id="ARBA00029754"/>
    </source>
</evidence>
<dbReference type="InterPro" id="IPR004811">
    <property type="entry name" value="RelA/Spo_fam"/>
</dbReference>
<dbReference type="SMART" id="SM00954">
    <property type="entry name" value="RelA_SpoT"/>
    <property type="match status" value="1"/>
</dbReference>
<dbReference type="InterPro" id="IPR006674">
    <property type="entry name" value="HD_domain"/>
</dbReference>
<comment type="caution">
    <text evidence="11">The sequence shown here is derived from an EMBL/GenBank/DDBJ whole genome shotgun (WGS) entry which is preliminary data.</text>
</comment>
<dbReference type="Gene3D" id="3.10.20.30">
    <property type="match status" value="1"/>
</dbReference>
<dbReference type="CDD" id="cd01668">
    <property type="entry name" value="TGS_RSH"/>
    <property type="match status" value="1"/>
</dbReference>
<protein>
    <recommendedName>
        <fullName evidence="2">GTP pyrophosphokinase rsh</fullName>
        <ecNumber evidence="1">2.7.6.5</ecNumber>
    </recommendedName>
    <alternativeName>
        <fullName evidence="4">(p)ppGpp synthase</fullName>
    </alternativeName>
    <alternativeName>
        <fullName evidence="3">ATP:GTP 3'-pyrophosphotransferase</fullName>
    </alternativeName>
</protein>
<dbReference type="Proteomes" id="UP000661507">
    <property type="component" value="Unassembled WGS sequence"/>
</dbReference>
<dbReference type="InterPro" id="IPR012675">
    <property type="entry name" value="Beta-grasp_dom_sf"/>
</dbReference>
<dbReference type="InterPro" id="IPR033655">
    <property type="entry name" value="TGS_RelA/SpoT"/>
</dbReference>
<dbReference type="PANTHER" id="PTHR21262:SF36">
    <property type="entry name" value="BIFUNCTIONAL (P)PPGPP SYNTHASE_HYDROLASE SPOT"/>
    <property type="match status" value="1"/>
</dbReference>
<keyword evidence="12" id="KW-1185">Reference proteome</keyword>
<name>A0A917KSL6_9PROT</name>
<dbReference type="SUPFAM" id="SSF81271">
    <property type="entry name" value="TGS-like"/>
    <property type="match status" value="1"/>
</dbReference>
<dbReference type="GO" id="GO:0015949">
    <property type="term" value="P:nucleobase-containing small molecule interconversion"/>
    <property type="evidence" value="ECO:0007669"/>
    <property type="project" value="UniProtKB-ARBA"/>
</dbReference>
<sequence length="760" mass="83574">MGQGASGSRRSGPAQAPEGLRTQVATNPGAEIARKVAAYDPRADVKLIEAAYALAAEAHAPQRREDGQPYIVHPVAVAEILASYRLDTATVVTALLHDTVEDTGVSLAEIEKRFGKEVARLVDGVTKLTRLELQSERTKQAENFRKLVLAMSEDIRVLLVKLADRLHNMRTIGGKGSPEKRMRTARETLEIYAPLAERIGMDALKTEIETLSFREMNPDAWQTIAARLTYLRGQGADLIEEIEQDLHRVLAENGVEQVEVQGREKSPYSIWLKMQRKNVAFEQLSDIMAFRVIVKDKHDCYAALGGIHSAYRVVPGRFKDWISTPKTNGYQSLHTGVTVPERRNAKIEVQIRTREMHEVAEFGVAAHWIYKQGEGTAPNRKRYPWVRDLLEILESASDPQDFLDHTKLELHRDQVFCFTPKGDLIELPRGATPVDFAYQVHSQVGDNTVGAKVNGKIVPLRHPLENGDQVEIITARGGTPNPAWERFVATGKARARIRRFIHARQRATQKEDGRAAIAKAFRAAGLDFSEKLVEPALKVLKQPDFETLCVAVASGNLTPRDVLTAAVPELRTPARTIDQMPLARPRGRLGAGPMLTPGKADRSAPSRRGDVAMGITGLVAGMAVHFAGCCHPLPGDRIVGIVTTGRGVTIHKNDCHGLEAFSATPERFIDVDWEYDDGVRGSHVGRIEVTAENKSGTLASLTTAIARQEGAVNNLRILNRAGDWCEVLVDVEVRDTAHLAAILAALRACTGVTQVDRSKG</sequence>
<dbReference type="SUPFAM" id="SSF109604">
    <property type="entry name" value="HD-domain/PDEase-like"/>
    <property type="match status" value="1"/>
</dbReference>
<dbReference type="CDD" id="cd00077">
    <property type="entry name" value="HDc"/>
    <property type="match status" value="1"/>
</dbReference>
<dbReference type="AlphaFoldDB" id="A0A917KSL6"/>
<dbReference type="InterPro" id="IPR004095">
    <property type="entry name" value="TGS"/>
</dbReference>
<dbReference type="FunFam" id="1.10.3210.10:FF:000001">
    <property type="entry name" value="GTP pyrophosphokinase RelA"/>
    <property type="match status" value="1"/>
</dbReference>
<evidence type="ECO:0000256" key="4">
    <source>
        <dbReference type="ARBA" id="ARBA00032407"/>
    </source>
</evidence>
<evidence type="ECO:0000259" key="10">
    <source>
        <dbReference type="PROSITE" id="PS51880"/>
    </source>
</evidence>
<dbReference type="Pfam" id="PF13291">
    <property type="entry name" value="ACT_4"/>
    <property type="match status" value="1"/>
</dbReference>
<reference evidence="11" key="1">
    <citation type="journal article" date="2014" name="Int. J. Syst. Evol. Microbiol.">
        <title>Complete genome sequence of Corynebacterium casei LMG S-19264T (=DSM 44701T), isolated from a smear-ripened cheese.</title>
        <authorList>
            <consortium name="US DOE Joint Genome Institute (JGI-PGF)"/>
            <person name="Walter F."/>
            <person name="Albersmeier A."/>
            <person name="Kalinowski J."/>
            <person name="Ruckert C."/>
        </authorList>
    </citation>
    <scope>NUCLEOTIDE SEQUENCE</scope>
    <source>
        <strain evidence="11">CGMCC 1.3617</strain>
    </source>
</reference>
<dbReference type="PROSITE" id="PS51831">
    <property type="entry name" value="HD"/>
    <property type="match status" value="1"/>
</dbReference>
<dbReference type="InterPro" id="IPR045865">
    <property type="entry name" value="ACT-like_dom_sf"/>
</dbReference>
<evidence type="ECO:0000256" key="6">
    <source>
        <dbReference type="RuleBase" id="RU003847"/>
    </source>
</evidence>
<feature type="domain" description="TGS" evidence="10">
    <location>
        <begin position="413"/>
        <end position="474"/>
    </location>
</feature>
<feature type="domain" description="ACT" evidence="8">
    <location>
        <begin position="686"/>
        <end position="760"/>
    </location>
</feature>
<dbReference type="PROSITE" id="PS51671">
    <property type="entry name" value="ACT"/>
    <property type="match status" value="1"/>
</dbReference>
<dbReference type="CDD" id="cd05399">
    <property type="entry name" value="NT_Rel-Spo_like"/>
    <property type="match status" value="1"/>
</dbReference>
<comment type="similarity">
    <text evidence="6">Belongs to the relA/spoT family.</text>
</comment>
<dbReference type="GO" id="GO:0015969">
    <property type="term" value="P:guanosine tetraphosphate metabolic process"/>
    <property type="evidence" value="ECO:0007669"/>
    <property type="project" value="InterPro"/>
</dbReference>
<dbReference type="RefSeq" id="WP_188969001.1">
    <property type="nucleotide sequence ID" value="NZ_BMKW01000008.1"/>
</dbReference>
<dbReference type="InterPro" id="IPR045600">
    <property type="entry name" value="RelA/SpoT_AH_RIS"/>
</dbReference>
<comment type="catalytic activity">
    <reaction evidence="5">
        <text>GTP + ATP = guanosine 3'-diphosphate 5'-triphosphate + AMP</text>
        <dbReference type="Rhea" id="RHEA:22088"/>
        <dbReference type="ChEBI" id="CHEBI:30616"/>
        <dbReference type="ChEBI" id="CHEBI:37565"/>
        <dbReference type="ChEBI" id="CHEBI:142410"/>
        <dbReference type="ChEBI" id="CHEBI:456215"/>
        <dbReference type="EC" id="2.7.6.5"/>
    </reaction>
</comment>
<evidence type="ECO:0000256" key="1">
    <source>
        <dbReference type="ARBA" id="ARBA00013251"/>
    </source>
</evidence>
<dbReference type="Gene3D" id="1.10.3210.10">
    <property type="entry name" value="Hypothetical protein af1432"/>
    <property type="match status" value="1"/>
</dbReference>
<dbReference type="InterPro" id="IPR002912">
    <property type="entry name" value="ACT_dom"/>
</dbReference>
<dbReference type="InterPro" id="IPR012676">
    <property type="entry name" value="TGS-like"/>
</dbReference>
<dbReference type="EMBL" id="BMKW01000008">
    <property type="protein sequence ID" value="GGJ25045.1"/>
    <property type="molecule type" value="Genomic_DNA"/>
</dbReference>
<reference evidence="11" key="2">
    <citation type="submission" date="2020-09" db="EMBL/GenBank/DDBJ databases">
        <authorList>
            <person name="Sun Q."/>
            <person name="Zhou Y."/>
        </authorList>
    </citation>
    <scope>NUCLEOTIDE SEQUENCE</scope>
    <source>
        <strain evidence="11">CGMCC 1.3617</strain>
    </source>
</reference>
<dbReference type="GO" id="GO:0042594">
    <property type="term" value="P:response to starvation"/>
    <property type="evidence" value="ECO:0007669"/>
    <property type="project" value="TreeGrafter"/>
</dbReference>
<dbReference type="Gene3D" id="3.30.460.10">
    <property type="entry name" value="Beta Polymerase, domain 2"/>
    <property type="match status" value="1"/>
</dbReference>
<dbReference type="GO" id="GO:0005886">
    <property type="term" value="C:plasma membrane"/>
    <property type="evidence" value="ECO:0007669"/>
    <property type="project" value="TreeGrafter"/>
</dbReference>
<dbReference type="PANTHER" id="PTHR21262">
    <property type="entry name" value="GUANOSINE-3',5'-BIS DIPHOSPHATE 3'-PYROPHOSPHOHYDROLASE"/>
    <property type="match status" value="1"/>
</dbReference>
<evidence type="ECO:0000259" key="9">
    <source>
        <dbReference type="PROSITE" id="PS51831"/>
    </source>
</evidence>
<accession>A0A917KSL6</accession>
<dbReference type="InterPro" id="IPR003607">
    <property type="entry name" value="HD/PDEase_dom"/>
</dbReference>
<dbReference type="InterPro" id="IPR007685">
    <property type="entry name" value="RelA_SpoT"/>
</dbReference>
<dbReference type="GO" id="GO:0008728">
    <property type="term" value="F:GTP diphosphokinase activity"/>
    <property type="evidence" value="ECO:0007669"/>
    <property type="project" value="UniProtKB-EC"/>
</dbReference>
<dbReference type="GO" id="GO:0008893">
    <property type="term" value="F:guanosine-3',5'-bis(diphosphate) 3'-diphosphatase activity"/>
    <property type="evidence" value="ECO:0007669"/>
    <property type="project" value="TreeGrafter"/>
</dbReference>
<feature type="region of interest" description="Disordered" evidence="7">
    <location>
        <begin position="585"/>
        <end position="607"/>
    </location>
</feature>
<dbReference type="PROSITE" id="PS51880">
    <property type="entry name" value="TGS"/>
    <property type="match status" value="1"/>
</dbReference>
<evidence type="ECO:0000256" key="2">
    <source>
        <dbReference type="ARBA" id="ARBA00014315"/>
    </source>
</evidence>
<proteinExistence type="inferred from homology"/>
<feature type="region of interest" description="Disordered" evidence="7">
    <location>
        <begin position="1"/>
        <end position="27"/>
    </location>
</feature>
<dbReference type="SUPFAM" id="SSF81301">
    <property type="entry name" value="Nucleotidyltransferase"/>
    <property type="match status" value="1"/>
</dbReference>
<dbReference type="Pfam" id="PF04607">
    <property type="entry name" value="RelA_SpoT"/>
    <property type="match status" value="1"/>
</dbReference>
<gene>
    <name evidence="11" type="ORF">GCM10011320_35500</name>
</gene>
<evidence type="ECO:0000256" key="5">
    <source>
        <dbReference type="ARBA" id="ARBA00048244"/>
    </source>
</evidence>
<dbReference type="SUPFAM" id="SSF55021">
    <property type="entry name" value="ACT-like"/>
    <property type="match status" value="1"/>
</dbReference>
<feature type="domain" description="HD" evidence="9">
    <location>
        <begin position="70"/>
        <end position="169"/>
    </location>
</feature>
<dbReference type="NCBIfam" id="TIGR00691">
    <property type="entry name" value="spoT_relA"/>
    <property type="match status" value="1"/>
</dbReference>
<dbReference type="Pfam" id="PF19296">
    <property type="entry name" value="RelA_AH_RIS"/>
    <property type="match status" value="1"/>
</dbReference>
<comment type="function">
    <text evidence="6">In eubacteria ppGpp (guanosine 3'-diphosphate 5'-diphosphate) is a mediator of the stringent response that coordinates a variety of cellular activities in response to changes in nutritional abundance.</text>
</comment>
<dbReference type="FunFam" id="3.10.20.30:FF:000002">
    <property type="entry name" value="GTP pyrophosphokinase (RelA/SpoT)"/>
    <property type="match status" value="1"/>
</dbReference>
<dbReference type="FunFam" id="3.30.460.10:FF:000001">
    <property type="entry name" value="GTP pyrophosphokinase RelA"/>
    <property type="match status" value="1"/>
</dbReference>
<dbReference type="Pfam" id="PF02824">
    <property type="entry name" value="TGS"/>
    <property type="match status" value="1"/>
</dbReference>
<dbReference type="InterPro" id="IPR043519">
    <property type="entry name" value="NT_sf"/>
</dbReference>
<dbReference type="EC" id="2.7.6.5" evidence="1"/>
<evidence type="ECO:0000256" key="7">
    <source>
        <dbReference type="SAM" id="MobiDB-lite"/>
    </source>
</evidence>
<dbReference type="SMART" id="SM00471">
    <property type="entry name" value="HDc"/>
    <property type="match status" value="1"/>
</dbReference>
<dbReference type="Pfam" id="PF13328">
    <property type="entry name" value="HD_4"/>
    <property type="match status" value="1"/>
</dbReference>
<evidence type="ECO:0000313" key="12">
    <source>
        <dbReference type="Proteomes" id="UP000661507"/>
    </source>
</evidence>
<dbReference type="Gene3D" id="3.30.70.260">
    <property type="match status" value="1"/>
</dbReference>
<organism evidence="11 12">
    <name type="scientific">Neoroseomonas lacus</name>
    <dbReference type="NCBI Taxonomy" id="287609"/>
    <lineage>
        <taxon>Bacteria</taxon>
        <taxon>Pseudomonadati</taxon>
        <taxon>Pseudomonadota</taxon>
        <taxon>Alphaproteobacteria</taxon>
        <taxon>Acetobacterales</taxon>
        <taxon>Acetobacteraceae</taxon>
        <taxon>Neoroseomonas</taxon>
    </lineage>
</organism>
<evidence type="ECO:0000313" key="11">
    <source>
        <dbReference type="EMBL" id="GGJ25045.1"/>
    </source>
</evidence>
<evidence type="ECO:0000259" key="8">
    <source>
        <dbReference type="PROSITE" id="PS51671"/>
    </source>
</evidence>